<protein>
    <submittedName>
        <fullName evidence="5">Tyrosine recombinase XerC</fullName>
    </submittedName>
</protein>
<dbReference type="InterPro" id="IPR011010">
    <property type="entry name" value="DNA_brk_join_enz"/>
</dbReference>
<dbReference type="EMBL" id="CP033897">
    <property type="protein sequence ID" value="AZA12258.1"/>
    <property type="molecule type" value="Genomic_DNA"/>
</dbReference>
<dbReference type="OrthoDB" id="1822491at2"/>
<keyword evidence="6" id="KW-1185">Reference proteome</keyword>
<dbReference type="PANTHER" id="PTHR30349">
    <property type="entry name" value="PHAGE INTEGRASE-RELATED"/>
    <property type="match status" value="1"/>
</dbReference>
<dbReference type="PANTHER" id="PTHR30349:SF64">
    <property type="entry name" value="PROPHAGE INTEGRASE INTD-RELATED"/>
    <property type="match status" value="1"/>
</dbReference>
<comment type="similarity">
    <text evidence="1">Belongs to the 'phage' integrase family.</text>
</comment>
<dbReference type="Gene3D" id="1.10.443.10">
    <property type="entry name" value="Intergrase catalytic core"/>
    <property type="match status" value="1"/>
</dbReference>
<dbReference type="InterPro" id="IPR013762">
    <property type="entry name" value="Integrase-like_cat_sf"/>
</dbReference>
<dbReference type="KEGG" id="cgk:CGERO_09855"/>
<keyword evidence="3" id="KW-0233">DNA recombination</keyword>
<dbReference type="InterPro" id="IPR010998">
    <property type="entry name" value="Integrase_recombinase_N"/>
</dbReference>
<evidence type="ECO:0000256" key="3">
    <source>
        <dbReference type="ARBA" id="ARBA00023172"/>
    </source>
</evidence>
<organism evidence="5 6">
    <name type="scientific">Corynebacterium gerontici</name>
    <dbReference type="NCBI Taxonomy" id="2079234"/>
    <lineage>
        <taxon>Bacteria</taxon>
        <taxon>Bacillati</taxon>
        <taxon>Actinomycetota</taxon>
        <taxon>Actinomycetes</taxon>
        <taxon>Mycobacteriales</taxon>
        <taxon>Corynebacteriaceae</taxon>
        <taxon>Corynebacterium</taxon>
    </lineage>
</organism>
<accession>A0A3G6J5Q0</accession>
<evidence type="ECO:0000313" key="5">
    <source>
        <dbReference type="EMBL" id="AZA12258.1"/>
    </source>
</evidence>
<evidence type="ECO:0000313" key="6">
    <source>
        <dbReference type="Proteomes" id="UP000271587"/>
    </source>
</evidence>
<feature type="domain" description="Tyr recombinase" evidence="4">
    <location>
        <begin position="166"/>
        <end position="349"/>
    </location>
</feature>
<dbReference type="AlphaFoldDB" id="A0A3G6J5Q0"/>
<sequence length="362" mass="40207">MAVQRRFTARGDTRWIGRFRDAKGKEHAKSFRDENAAKHWVHTQQELVKSGNWVNVRDASRVGDLARLWAGTSERSNTHNARQHFLKNLNWLAAVDVEKLTPTDIRDWHAQLLFGRPWAGGRTLAPRTVSHLMNYLSRTLDHAVELGTLGRNPMQSMRFSDPGTHQVKSIPSIEELQLLVDATRPEHHWLALAIHVATTCGLRASEAAGLQRGDYGSEGLRIERQCTKTVGEYSPLKTPASYRSVPVPEVLSDVIRRQPNGETPLLRTRSGTGVSGAVIANAMAATRKRAGLSETLTFHALRHFYASHMLGSGVPLPAVSRLLGHANSAVTARIYAHYIDGQETEALSASKDLELKLGFEKR</sequence>
<proteinExistence type="inferred from homology"/>
<evidence type="ECO:0000256" key="2">
    <source>
        <dbReference type="ARBA" id="ARBA00023125"/>
    </source>
</evidence>
<dbReference type="RefSeq" id="WP_123935472.1">
    <property type="nucleotide sequence ID" value="NZ_CP033897.1"/>
</dbReference>
<dbReference type="Gene3D" id="1.10.150.130">
    <property type="match status" value="1"/>
</dbReference>
<name>A0A3G6J5Q0_9CORY</name>
<evidence type="ECO:0000259" key="4">
    <source>
        <dbReference type="PROSITE" id="PS51898"/>
    </source>
</evidence>
<dbReference type="Proteomes" id="UP000271587">
    <property type="component" value="Chromosome"/>
</dbReference>
<dbReference type="GO" id="GO:0006310">
    <property type="term" value="P:DNA recombination"/>
    <property type="evidence" value="ECO:0007669"/>
    <property type="project" value="UniProtKB-KW"/>
</dbReference>
<dbReference type="InterPro" id="IPR002104">
    <property type="entry name" value="Integrase_catalytic"/>
</dbReference>
<gene>
    <name evidence="5" type="primary">xerC2</name>
    <name evidence="5" type="ORF">CGERO_09855</name>
</gene>
<reference evidence="5 6" key="1">
    <citation type="submission" date="2018-11" db="EMBL/GenBank/DDBJ databases">
        <authorList>
            <person name="Kleinhagauer T."/>
            <person name="Glaeser S.P."/>
            <person name="Spergser J."/>
            <person name="Ruckert C."/>
            <person name="Kaempfer P."/>
            <person name="Busse H.-J."/>
        </authorList>
    </citation>
    <scope>NUCLEOTIDE SEQUENCE [LARGE SCALE GENOMIC DNA]</scope>
    <source>
        <strain evidence="5 6">W8</strain>
    </source>
</reference>
<dbReference type="GO" id="GO:0003677">
    <property type="term" value="F:DNA binding"/>
    <property type="evidence" value="ECO:0007669"/>
    <property type="project" value="UniProtKB-KW"/>
</dbReference>
<dbReference type="SUPFAM" id="SSF56349">
    <property type="entry name" value="DNA breaking-rejoining enzymes"/>
    <property type="match status" value="1"/>
</dbReference>
<evidence type="ECO:0000256" key="1">
    <source>
        <dbReference type="ARBA" id="ARBA00008857"/>
    </source>
</evidence>
<keyword evidence="2" id="KW-0238">DNA-binding</keyword>
<dbReference type="PROSITE" id="PS51898">
    <property type="entry name" value="TYR_RECOMBINASE"/>
    <property type="match status" value="1"/>
</dbReference>
<dbReference type="Pfam" id="PF00589">
    <property type="entry name" value="Phage_integrase"/>
    <property type="match status" value="1"/>
</dbReference>
<dbReference type="CDD" id="cd01189">
    <property type="entry name" value="INT_ICEBs1_C_like"/>
    <property type="match status" value="1"/>
</dbReference>
<dbReference type="InterPro" id="IPR050090">
    <property type="entry name" value="Tyrosine_recombinase_XerCD"/>
</dbReference>
<dbReference type="GO" id="GO:0015074">
    <property type="term" value="P:DNA integration"/>
    <property type="evidence" value="ECO:0007669"/>
    <property type="project" value="InterPro"/>
</dbReference>